<dbReference type="PANTHER" id="PTHR31027:SF2">
    <property type="entry name" value="LEBERCILIN DOMAIN-CONTAINING PROTEIN"/>
    <property type="match status" value="1"/>
</dbReference>
<proteinExistence type="predicted"/>
<dbReference type="GO" id="GO:0042175">
    <property type="term" value="C:nuclear outer membrane-endoplasmic reticulum membrane network"/>
    <property type="evidence" value="ECO:0000318"/>
    <property type="project" value="GO_Central"/>
</dbReference>
<gene>
    <name evidence="3 5" type="ORF">CBG07429</name>
    <name evidence="3" type="ORF">CBG_07429</name>
</gene>
<dbReference type="AlphaFoldDB" id="A8X4S5"/>
<dbReference type="FunCoup" id="A8X4S5">
    <property type="interactions" value="3"/>
</dbReference>
<dbReference type="CTD" id="8587754"/>
<dbReference type="EMBL" id="HE601041">
    <property type="protein sequence ID" value="CAP27635.2"/>
    <property type="molecule type" value="Genomic_DNA"/>
</dbReference>
<feature type="coiled-coil region" evidence="1">
    <location>
        <begin position="24"/>
        <end position="79"/>
    </location>
</feature>
<dbReference type="Proteomes" id="UP000008549">
    <property type="component" value="Unassembled WGS sequence"/>
</dbReference>
<evidence type="ECO:0000256" key="1">
    <source>
        <dbReference type="SAM" id="Coils"/>
    </source>
</evidence>
<dbReference type="WormBase" id="CBG07429">
    <property type="protein sequence ID" value="CBP43869"/>
    <property type="gene ID" value="WBGene00029485"/>
</dbReference>
<dbReference type="HOGENOM" id="CLU_603018_0_0_1"/>
<dbReference type="InParanoid" id="A8X4S5"/>
<dbReference type="GO" id="GO:1990904">
    <property type="term" value="C:ribonucleoprotein complex"/>
    <property type="evidence" value="ECO:0000318"/>
    <property type="project" value="GO_Central"/>
</dbReference>
<dbReference type="InterPro" id="IPR039604">
    <property type="entry name" value="Bfr1"/>
</dbReference>
<evidence type="ECO:0000313" key="5">
    <source>
        <dbReference type="WormBase" id="CBG07429"/>
    </source>
</evidence>
<keyword evidence="4" id="KW-1185">Reference proteome</keyword>
<reference evidence="3 4" key="2">
    <citation type="journal article" date="2011" name="PLoS Genet.">
        <title>Caenorhabditis briggsae recombinant inbred line genotypes reveal inter-strain incompatibility and the evolution of recombination.</title>
        <authorList>
            <person name="Ross J.A."/>
            <person name="Koboldt D.C."/>
            <person name="Staisch J.E."/>
            <person name="Chamberlin H.M."/>
            <person name="Gupta B.P."/>
            <person name="Miller R.D."/>
            <person name="Baird S.E."/>
            <person name="Haag E.S."/>
        </authorList>
    </citation>
    <scope>NUCLEOTIDE SEQUENCE [LARGE SCALE GENOMIC DNA]</scope>
    <source>
        <strain evidence="3 4">AF16</strain>
    </source>
</reference>
<accession>A8X4S5</accession>
<dbReference type="PANTHER" id="PTHR31027">
    <property type="entry name" value="NUCLEAR SEGREGATION PROTEIN BFR1"/>
    <property type="match status" value="1"/>
</dbReference>
<organism evidence="3 4">
    <name type="scientific">Caenorhabditis briggsae</name>
    <dbReference type="NCBI Taxonomy" id="6238"/>
    <lineage>
        <taxon>Eukaryota</taxon>
        <taxon>Metazoa</taxon>
        <taxon>Ecdysozoa</taxon>
        <taxon>Nematoda</taxon>
        <taxon>Chromadorea</taxon>
        <taxon>Rhabditida</taxon>
        <taxon>Rhabditina</taxon>
        <taxon>Rhabditomorpha</taxon>
        <taxon>Rhabditoidea</taxon>
        <taxon>Rhabditidae</taxon>
        <taxon>Peloderinae</taxon>
        <taxon>Caenorhabditis</taxon>
    </lineage>
</organism>
<evidence type="ECO:0000256" key="2">
    <source>
        <dbReference type="SAM" id="MobiDB-lite"/>
    </source>
</evidence>
<feature type="coiled-coil region" evidence="1">
    <location>
        <begin position="162"/>
        <end position="258"/>
    </location>
</feature>
<dbReference type="RefSeq" id="XP_045093530.1">
    <property type="nucleotide sequence ID" value="XM_045240584.1"/>
</dbReference>
<evidence type="ECO:0000313" key="4">
    <source>
        <dbReference type="Proteomes" id="UP000008549"/>
    </source>
</evidence>
<sequence>MHESRPLDDIIEVNEKMGTNPPDRQRFENDLEEFHVEMQKIRSQIQMKCKKCTDSNPIENEMRTQREQLRVELVELKRGGDKIKLDIDAQAISLASLIQNITLQISTYYKCCLRRYTNSYIFQRRKQLDLEKDCRIRNKDVLEKLLSENEDRYKLSLSARDEQALVTEIDALKRNKKQLESLAEITSGRKAMDIELEKNRNKKHKVYIDLTNLQNKFKMMKQNRRMIEDEIRDLKHQLQGANERKKDLINAYDNNREEYKTWLNANKMNGNSVPLSFPSARKMKAPIDVEELEPYYEQKRDCNRLIHYLERLQTTLQKDEPVKTSAPPTLQLIDDDDDSADELPPQLIKHNAKITVAPAPVVKKSFKKPTQPISHNIDIYKLFGTVDVDVPKTYADVGASLKAVREKLDFYNQQTTNELDWGEELNGMEFLSVSRTASDMDSFMDDSISDIGSVSSFYRASSRTSCPSPWLLMLLQNDGLLKPLQLKPRTPLCS</sequence>
<dbReference type="GO" id="GO:0003729">
    <property type="term" value="F:mRNA binding"/>
    <property type="evidence" value="ECO:0000318"/>
    <property type="project" value="GO_Central"/>
</dbReference>
<protein>
    <submittedName>
        <fullName evidence="3">Protein CBG07429</fullName>
    </submittedName>
</protein>
<dbReference type="eggNOG" id="ENOG502T0BK">
    <property type="taxonomic scope" value="Eukaryota"/>
</dbReference>
<dbReference type="KEGG" id="cbr:CBG_07429"/>
<reference evidence="3 4" key="1">
    <citation type="journal article" date="2003" name="PLoS Biol.">
        <title>The genome sequence of Caenorhabditis briggsae: a platform for comparative genomics.</title>
        <authorList>
            <person name="Stein L.D."/>
            <person name="Bao Z."/>
            <person name="Blasiar D."/>
            <person name="Blumenthal T."/>
            <person name="Brent M.R."/>
            <person name="Chen N."/>
            <person name="Chinwalla A."/>
            <person name="Clarke L."/>
            <person name="Clee C."/>
            <person name="Coghlan A."/>
            <person name="Coulson A."/>
            <person name="D'Eustachio P."/>
            <person name="Fitch D.H."/>
            <person name="Fulton L.A."/>
            <person name="Fulton R.E."/>
            <person name="Griffiths-Jones S."/>
            <person name="Harris T.W."/>
            <person name="Hillier L.W."/>
            <person name="Kamath R."/>
            <person name="Kuwabara P.E."/>
            <person name="Mardis E.R."/>
            <person name="Marra M.A."/>
            <person name="Miner T.L."/>
            <person name="Minx P."/>
            <person name="Mullikin J.C."/>
            <person name="Plumb R.W."/>
            <person name="Rogers J."/>
            <person name="Schein J.E."/>
            <person name="Sohrmann M."/>
            <person name="Spieth J."/>
            <person name="Stajich J.E."/>
            <person name="Wei C."/>
            <person name="Willey D."/>
            <person name="Wilson R.K."/>
            <person name="Durbin R."/>
            <person name="Waterston R.H."/>
        </authorList>
    </citation>
    <scope>NUCLEOTIDE SEQUENCE [LARGE SCALE GENOMIC DNA]</scope>
    <source>
        <strain evidence="3 4">AF16</strain>
    </source>
</reference>
<name>A8X4S5_CAEBR</name>
<dbReference type="GeneID" id="8587754"/>
<dbReference type="GO" id="GO:0005783">
    <property type="term" value="C:endoplasmic reticulum"/>
    <property type="evidence" value="ECO:0000318"/>
    <property type="project" value="GO_Central"/>
</dbReference>
<dbReference type="OMA" id="YYEQKRD"/>
<dbReference type="GO" id="GO:0008298">
    <property type="term" value="P:intracellular mRNA localization"/>
    <property type="evidence" value="ECO:0000318"/>
    <property type="project" value="GO_Central"/>
</dbReference>
<evidence type="ECO:0000313" key="3">
    <source>
        <dbReference type="EMBL" id="CAP27635.2"/>
    </source>
</evidence>
<feature type="region of interest" description="Disordered" evidence="2">
    <location>
        <begin position="319"/>
        <end position="342"/>
    </location>
</feature>
<keyword evidence="1" id="KW-0175">Coiled coil</keyword>
<dbReference type="STRING" id="6238.A8X4S5"/>